<accession>A0A285CJT0</accession>
<dbReference type="InterPro" id="IPR036900">
    <property type="entry name" value="A-D-PHexomutase_C_sf"/>
</dbReference>
<dbReference type="CDD" id="cd05799">
    <property type="entry name" value="PGM2"/>
    <property type="match status" value="1"/>
</dbReference>
<evidence type="ECO:0000256" key="10">
    <source>
        <dbReference type="ARBA" id="ARBA00022842"/>
    </source>
</evidence>
<feature type="domain" description="Alpha-D-phosphohexomutase C-terminal" evidence="16">
    <location>
        <begin position="511"/>
        <end position="550"/>
    </location>
</feature>
<comment type="pathway">
    <text evidence="3">Glycolipid metabolism; diglucosyl-diacylglycerol biosynthesis.</text>
</comment>
<dbReference type="InterPro" id="IPR005845">
    <property type="entry name" value="A-D-PHexomutase_a/b/a-II"/>
</dbReference>
<dbReference type="GO" id="GO:0008973">
    <property type="term" value="F:phosphopentomutase activity"/>
    <property type="evidence" value="ECO:0007669"/>
    <property type="project" value="TreeGrafter"/>
</dbReference>
<evidence type="ECO:0000256" key="12">
    <source>
        <dbReference type="ARBA" id="ARBA00039995"/>
    </source>
</evidence>
<dbReference type="GO" id="GO:0004614">
    <property type="term" value="F:phosphoglucomutase activity"/>
    <property type="evidence" value="ECO:0007669"/>
    <property type="project" value="UniProtKB-EC"/>
</dbReference>
<evidence type="ECO:0000259" key="17">
    <source>
        <dbReference type="Pfam" id="PF02878"/>
    </source>
</evidence>
<dbReference type="AlphaFoldDB" id="A0A285CJT0"/>
<dbReference type="PROSITE" id="PS00710">
    <property type="entry name" value="PGM_PMM"/>
    <property type="match status" value="1"/>
</dbReference>
<dbReference type="Pfam" id="PF02880">
    <property type="entry name" value="PGM_PMM_III"/>
    <property type="match status" value="1"/>
</dbReference>
<evidence type="ECO:0000256" key="3">
    <source>
        <dbReference type="ARBA" id="ARBA00005164"/>
    </source>
</evidence>
<dbReference type="Gene3D" id="3.30.310.50">
    <property type="entry name" value="Alpha-D-phosphohexomutase, C-terminal domain"/>
    <property type="match status" value="1"/>
</dbReference>
<dbReference type="InterPro" id="IPR005843">
    <property type="entry name" value="A-D-PHexomutase_C"/>
</dbReference>
<evidence type="ECO:0000256" key="6">
    <source>
        <dbReference type="ARBA" id="ARBA00012728"/>
    </source>
</evidence>
<protein>
    <recommendedName>
        <fullName evidence="12">Phosphoglucomutase</fullName>
        <ecNumber evidence="6">5.4.2.2</ecNumber>
    </recommendedName>
    <alternativeName>
        <fullName evidence="14">Alpha-phosphoglucomutase</fullName>
    </alternativeName>
    <alternativeName>
        <fullName evidence="13">Glucose phosphomutase</fullName>
    </alternativeName>
</protein>
<keyword evidence="7" id="KW-0119">Carbohydrate metabolism</keyword>
<name>A0A285CJT0_9BACI</name>
<comment type="cofactor">
    <cofactor evidence="2">
        <name>Mg(2+)</name>
        <dbReference type="ChEBI" id="CHEBI:18420"/>
    </cofactor>
</comment>
<evidence type="ECO:0000256" key="4">
    <source>
        <dbReference type="ARBA" id="ARBA00005189"/>
    </source>
</evidence>
<dbReference type="EC" id="5.4.2.2" evidence="6"/>
<sequence>MSWEKEYEKWEQFKGLEVNLKTVLTSMTDKEKEDSFYKHLEFGTGGMRGELGPGTNRMNIYTVRRAAEGLAKYIVEQGEEAKQRGVAVAYDSRHQSPEFAVEVAKTIGKYGIKSYVFNNLRPTPELSFAVRYYGAYAGVVITASHNPPEYNGFKVYGEDGGQLPPEAADIIIRYMNQVTNELTVEVAEEKVLLEQGILHYIGAEVDQAYIEKLKTIQLNRELVSRVSKDLKIVFTPLHGTANQPVRDGLTAFGFENVTVVKEQEEPDPNFSTVQSPNPEEHAAFEIAIRYGKAADADLLLGTDPDADRLGVAVKNEDGEYVVLTGNQTGALMLYYLLSQKQEKGILPANGVVLKTIVTSEIGRAIAESFGLTTIDVLTGFKFIGEKIKEYQTTGEYSFQFGYEESYGYLIGDFVRDKDAVQSALFVAEVAAYYKAQGKTLYDGLLDIYQKYGFYREGLKSLTLKGKDGAEQIQGILESFRQAPPTSINGVSIVTIEDYHSSERVHPQTGENEKIYLPSSNVLKYYLEDGSWFCVRPSGTEPKCKFYFAVKGTSLKNSEERLNQLQAAVMEKVQELVKA</sequence>
<evidence type="ECO:0000256" key="2">
    <source>
        <dbReference type="ARBA" id="ARBA00001946"/>
    </source>
</evidence>
<evidence type="ECO:0000259" key="16">
    <source>
        <dbReference type="Pfam" id="PF00408"/>
    </source>
</evidence>
<dbReference type="Gene3D" id="3.40.120.10">
    <property type="entry name" value="Alpha-D-Glucose-1,6-Bisphosphate, subunit A, domain 3"/>
    <property type="match status" value="3"/>
</dbReference>
<keyword evidence="11" id="KW-0413">Isomerase</keyword>
<evidence type="ECO:0000259" key="18">
    <source>
        <dbReference type="Pfam" id="PF02879"/>
    </source>
</evidence>
<evidence type="ECO:0000256" key="14">
    <source>
        <dbReference type="ARBA" id="ARBA00041467"/>
    </source>
</evidence>
<dbReference type="InterPro" id="IPR016066">
    <property type="entry name" value="A-D-PHexomutase_CS"/>
</dbReference>
<dbReference type="EMBL" id="OAOP01000001">
    <property type="protein sequence ID" value="SNX67253.1"/>
    <property type="molecule type" value="Genomic_DNA"/>
</dbReference>
<proteinExistence type="inferred from homology"/>
<feature type="domain" description="Alpha-D-phosphohexomutase alpha/beta/alpha" evidence="19">
    <location>
        <begin position="325"/>
        <end position="451"/>
    </location>
</feature>
<dbReference type="PRINTS" id="PR00509">
    <property type="entry name" value="PGMPMM"/>
</dbReference>
<reference evidence="20 21" key="1">
    <citation type="submission" date="2017-08" db="EMBL/GenBank/DDBJ databases">
        <authorList>
            <person name="de Groot N.N."/>
        </authorList>
    </citation>
    <scope>NUCLEOTIDE SEQUENCE [LARGE SCALE GENOMIC DNA]</scope>
    <source>
        <strain evidence="20 21">JC228</strain>
    </source>
</reference>
<dbReference type="Proteomes" id="UP000219546">
    <property type="component" value="Unassembled WGS sequence"/>
</dbReference>
<comment type="similarity">
    <text evidence="5 15">Belongs to the phosphohexose mutase family.</text>
</comment>
<keyword evidence="7" id="KW-0313">Glucose metabolism</keyword>
<evidence type="ECO:0000313" key="21">
    <source>
        <dbReference type="Proteomes" id="UP000219546"/>
    </source>
</evidence>
<dbReference type="OrthoDB" id="9806956at2"/>
<dbReference type="GO" id="GO:0006166">
    <property type="term" value="P:purine ribonucleoside salvage"/>
    <property type="evidence" value="ECO:0007669"/>
    <property type="project" value="TreeGrafter"/>
</dbReference>
<keyword evidence="8" id="KW-0597">Phosphoprotein</keyword>
<dbReference type="PANTHER" id="PTHR45745">
    <property type="entry name" value="PHOSPHOMANNOMUTASE 45A"/>
    <property type="match status" value="1"/>
</dbReference>
<comment type="pathway">
    <text evidence="4">Lipid metabolism.</text>
</comment>
<evidence type="ECO:0000256" key="9">
    <source>
        <dbReference type="ARBA" id="ARBA00022723"/>
    </source>
</evidence>
<dbReference type="PANTHER" id="PTHR45745:SF1">
    <property type="entry name" value="PHOSPHOGLUCOMUTASE 2B-RELATED"/>
    <property type="match status" value="1"/>
</dbReference>
<dbReference type="InterPro" id="IPR005846">
    <property type="entry name" value="A-D-PHexomutase_a/b/a-III"/>
</dbReference>
<organism evidence="20 21">
    <name type="scientific">Bacillus oleivorans</name>
    <dbReference type="NCBI Taxonomy" id="1448271"/>
    <lineage>
        <taxon>Bacteria</taxon>
        <taxon>Bacillati</taxon>
        <taxon>Bacillota</taxon>
        <taxon>Bacilli</taxon>
        <taxon>Bacillales</taxon>
        <taxon>Bacillaceae</taxon>
        <taxon>Bacillus</taxon>
    </lineage>
</organism>
<dbReference type="InterPro" id="IPR005841">
    <property type="entry name" value="Alpha-D-phosphohexomutase_SF"/>
</dbReference>
<dbReference type="GO" id="GO:0006006">
    <property type="term" value="P:glucose metabolic process"/>
    <property type="evidence" value="ECO:0007669"/>
    <property type="project" value="UniProtKB-KW"/>
</dbReference>
<dbReference type="Pfam" id="PF02879">
    <property type="entry name" value="PGM_PMM_II"/>
    <property type="match status" value="1"/>
</dbReference>
<gene>
    <name evidence="20" type="ORF">SAMN05877753_101572</name>
</gene>
<keyword evidence="21" id="KW-1185">Reference proteome</keyword>
<dbReference type="SUPFAM" id="SSF53738">
    <property type="entry name" value="Phosphoglucomutase, first 3 domains"/>
    <property type="match status" value="3"/>
</dbReference>
<evidence type="ECO:0000256" key="5">
    <source>
        <dbReference type="ARBA" id="ARBA00010231"/>
    </source>
</evidence>
<keyword evidence="9 15" id="KW-0479">Metal-binding</keyword>
<evidence type="ECO:0000259" key="19">
    <source>
        <dbReference type="Pfam" id="PF02880"/>
    </source>
</evidence>
<dbReference type="InterPro" id="IPR005844">
    <property type="entry name" value="A-D-PHexomutase_a/b/a-I"/>
</dbReference>
<evidence type="ECO:0000256" key="11">
    <source>
        <dbReference type="ARBA" id="ARBA00023235"/>
    </source>
</evidence>
<evidence type="ECO:0000256" key="15">
    <source>
        <dbReference type="RuleBase" id="RU004326"/>
    </source>
</evidence>
<evidence type="ECO:0000256" key="13">
    <source>
        <dbReference type="ARBA" id="ARBA00041398"/>
    </source>
</evidence>
<dbReference type="RefSeq" id="WP_097157062.1">
    <property type="nucleotide sequence ID" value="NZ_JBEPMQ010000003.1"/>
</dbReference>
<dbReference type="GO" id="GO:0000287">
    <property type="term" value="F:magnesium ion binding"/>
    <property type="evidence" value="ECO:0007669"/>
    <property type="project" value="InterPro"/>
</dbReference>
<evidence type="ECO:0000256" key="7">
    <source>
        <dbReference type="ARBA" id="ARBA00022526"/>
    </source>
</evidence>
<dbReference type="Pfam" id="PF00408">
    <property type="entry name" value="PGM_PMM_IV"/>
    <property type="match status" value="1"/>
</dbReference>
<evidence type="ECO:0000313" key="20">
    <source>
        <dbReference type="EMBL" id="SNX67253.1"/>
    </source>
</evidence>
<dbReference type="SUPFAM" id="SSF55957">
    <property type="entry name" value="Phosphoglucomutase, C-terminal domain"/>
    <property type="match status" value="1"/>
</dbReference>
<dbReference type="Pfam" id="PF02878">
    <property type="entry name" value="PGM_PMM_I"/>
    <property type="match status" value="1"/>
</dbReference>
<keyword evidence="10 15" id="KW-0460">Magnesium</keyword>
<feature type="domain" description="Alpha-D-phosphohexomutase alpha/beta/alpha" evidence="18">
    <location>
        <begin position="208"/>
        <end position="315"/>
    </location>
</feature>
<dbReference type="InterPro" id="IPR016055">
    <property type="entry name" value="A-D-PHexomutase_a/b/a-I/II/III"/>
</dbReference>
<comment type="catalytic activity">
    <reaction evidence="1">
        <text>alpha-D-glucose 1-phosphate = alpha-D-glucose 6-phosphate</text>
        <dbReference type="Rhea" id="RHEA:23536"/>
        <dbReference type="ChEBI" id="CHEBI:58225"/>
        <dbReference type="ChEBI" id="CHEBI:58601"/>
        <dbReference type="EC" id="5.4.2.2"/>
    </reaction>
</comment>
<evidence type="ECO:0000256" key="8">
    <source>
        <dbReference type="ARBA" id="ARBA00022553"/>
    </source>
</evidence>
<feature type="domain" description="Alpha-D-phosphohexomutase alpha/beta/alpha" evidence="17">
    <location>
        <begin position="41"/>
        <end position="179"/>
    </location>
</feature>
<evidence type="ECO:0000256" key="1">
    <source>
        <dbReference type="ARBA" id="ARBA00000443"/>
    </source>
</evidence>